<sequence>MISLPLDQFPVLNSGNLDDVRAKIWQAMGEHPIELVDPTATLRARINGRLIDRISASYLEFGAAVRTEPGEIAFYLMQLVVKGTYHVRQDDEEVTAGAGDVVVLSPDRHLTTWWSADCGVVAYQIRAPHLIGHLGALLERPVTEPLRFDLVLDGRSGPGGTLNRELLRPLARQLNYEESVVNEPARARQLEDMLLSALLRSQPNTYSEVLERELGWPRP</sequence>
<dbReference type="InterPro" id="IPR037923">
    <property type="entry name" value="HTH-like"/>
</dbReference>
<comment type="caution">
    <text evidence="3">The sequence shown here is derived from an EMBL/GenBank/DDBJ whole genome shotgun (WGS) entry which is preliminary data.</text>
</comment>
<dbReference type="Pfam" id="PF14525">
    <property type="entry name" value="AraC_binding_2"/>
    <property type="match status" value="1"/>
</dbReference>
<dbReference type="Gene3D" id="2.60.120.10">
    <property type="entry name" value="Jelly Rolls"/>
    <property type="match status" value="1"/>
</dbReference>
<dbReference type="GO" id="GO:0003677">
    <property type="term" value="F:DNA binding"/>
    <property type="evidence" value="ECO:0007669"/>
    <property type="project" value="UniProtKB-KW"/>
</dbReference>
<organism evidence="3 4">
    <name type="scientific">Jiangella asiatica</name>
    <dbReference type="NCBI Taxonomy" id="2530372"/>
    <lineage>
        <taxon>Bacteria</taxon>
        <taxon>Bacillati</taxon>
        <taxon>Actinomycetota</taxon>
        <taxon>Actinomycetes</taxon>
        <taxon>Jiangellales</taxon>
        <taxon>Jiangellaceae</taxon>
        <taxon>Jiangella</taxon>
    </lineage>
</organism>
<reference evidence="3 4" key="1">
    <citation type="submission" date="2019-03" db="EMBL/GenBank/DDBJ databases">
        <title>Draft genome sequences of novel Actinobacteria.</title>
        <authorList>
            <person name="Sahin N."/>
            <person name="Ay H."/>
            <person name="Saygin H."/>
        </authorList>
    </citation>
    <scope>NUCLEOTIDE SEQUENCE [LARGE SCALE GENOMIC DNA]</scope>
    <source>
        <strain evidence="3 4">5K138</strain>
    </source>
</reference>
<name>A0A4R5DIL6_9ACTN</name>
<accession>A0A4R5DIL6</accession>
<dbReference type="InterPro" id="IPR035418">
    <property type="entry name" value="AraC-bd_2"/>
</dbReference>
<dbReference type="InParanoid" id="A0A4R5DIL6"/>
<evidence type="ECO:0000313" key="3">
    <source>
        <dbReference type="EMBL" id="TDE10615.1"/>
    </source>
</evidence>
<evidence type="ECO:0000313" key="4">
    <source>
        <dbReference type="Proteomes" id="UP000294739"/>
    </source>
</evidence>
<dbReference type="Proteomes" id="UP000294739">
    <property type="component" value="Unassembled WGS sequence"/>
</dbReference>
<evidence type="ECO:0000256" key="1">
    <source>
        <dbReference type="ARBA" id="ARBA00023125"/>
    </source>
</evidence>
<dbReference type="SUPFAM" id="SSF51215">
    <property type="entry name" value="Regulatory protein AraC"/>
    <property type="match status" value="1"/>
</dbReference>
<proteinExistence type="predicted"/>
<dbReference type="AlphaFoldDB" id="A0A4R5DIL6"/>
<dbReference type="EMBL" id="SMKZ01000013">
    <property type="protein sequence ID" value="TDE10615.1"/>
    <property type="molecule type" value="Genomic_DNA"/>
</dbReference>
<gene>
    <name evidence="3" type="ORF">E1269_11075</name>
</gene>
<protein>
    <recommendedName>
        <fullName evidence="2">Transcription regulator HTH AraC- type ligand binding domain-containing protein</fullName>
    </recommendedName>
</protein>
<keyword evidence="1" id="KW-0238">DNA-binding</keyword>
<keyword evidence="4" id="KW-1185">Reference proteome</keyword>
<dbReference type="OrthoDB" id="5464689at2"/>
<feature type="domain" description="Transcription regulator HTH AraC- type ligand binding" evidence="2">
    <location>
        <begin position="21"/>
        <end position="199"/>
    </location>
</feature>
<evidence type="ECO:0000259" key="2">
    <source>
        <dbReference type="Pfam" id="PF14525"/>
    </source>
</evidence>
<dbReference type="InterPro" id="IPR014710">
    <property type="entry name" value="RmlC-like_jellyroll"/>
</dbReference>
<dbReference type="RefSeq" id="WP_131894353.1">
    <property type="nucleotide sequence ID" value="NZ_SMKZ01000013.1"/>
</dbReference>